<name>A0A126HGK5_9CAUD</name>
<dbReference type="SUPFAM" id="SSF58046">
    <property type="entry name" value="Fibritin"/>
    <property type="match status" value="1"/>
</dbReference>
<evidence type="ECO:0000313" key="2">
    <source>
        <dbReference type="Proteomes" id="UP000230575"/>
    </source>
</evidence>
<evidence type="ECO:0000313" key="1">
    <source>
        <dbReference type="EMBL" id="ALP46974.1"/>
    </source>
</evidence>
<gene>
    <name evidence="1" type="ORF">phiGrn1_0083</name>
</gene>
<reference evidence="1 2" key="1">
    <citation type="journal article" date="2016" name="Front. Microbiol.">
        <title>Comparative Functional Genomic Analysis of Two Vibrio Phages Reveals Complex Metabolic Interactions with the Host Cell.</title>
        <authorList>
            <person name="Skliros D."/>
            <person name="Kalatzis P.G."/>
            <person name="Katharios P."/>
            <person name="Flemetakis E."/>
        </authorList>
    </citation>
    <scope>NUCLEOTIDE SEQUENCE [LARGE SCALE GENOMIC DNA]</scope>
</reference>
<accession>A0A126HGK5</accession>
<organism evidence="1 2">
    <name type="scientific">Vibrio phage phi-Grn1</name>
    <dbReference type="NCBI Taxonomy" id="1747713"/>
    <lineage>
        <taxon>Viruses</taxon>
        <taxon>Duplodnaviria</taxon>
        <taxon>Heunggongvirae</taxon>
        <taxon>Uroviricota</taxon>
        <taxon>Caudoviricetes</taxon>
        <taxon>Pantevenvirales</taxon>
        <taxon>Straboviridae</taxon>
        <taxon>Schizotequatrovirus</taxon>
        <taxon>Schizotequatrovirus valkk3</taxon>
    </lineage>
</organism>
<dbReference type="Gene3D" id="1.20.5.320">
    <property type="entry name" value="6-Phosphogluconate Dehydrogenase, domain 3"/>
    <property type="match status" value="1"/>
</dbReference>
<protein>
    <submittedName>
        <fullName evidence="1">Neck whiskers protein</fullName>
    </submittedName>
</protein>
<proteinExistence type="predicted"/>
<dbReference type="Gene3D" id="1.20.5.340">
    <property type="match status" value="1"/>
</dbReference>
<dbReference type="Proteomes" id="UP000230575">
    <property type="component" value="Segment"/>
</dbReference>
<sequence length="560" mass="60742">MTIQKPIIEELRYVNGQPDPSQRPDQTRINWAKNGESINGASGDTTSDGVLNRAGVQIQENVLNSHYNTKAQQSAIEELVDTVNELTGGGDANLGSRVSQNEFDIDVLEGQMTNVIDDIGVPSSVDVLATGLHKGIEDVEADIGVRNSLDIPNEVENNDTVRKDLYFIKRRIGNDRNYDVNGNPSPSTNPTGMKYQIEDLYNKTATINAEIGENAIPLSINGRLYELEQNSQVGSVDQIRDELGETADADPGRPVYLRLDDAESSISDNASDIALLQQEVETPTTGLLDRVSANEVTIADNQSQIGSVTNLFIEMSTDIGSYAVDDVYSGSMKARLSTFNDDINSLWGRLGATDAETGTVSYRVSQLESSLGERTNPVEFTAWYTIQENRGLVDSAQADVDGLLAVVGQSDSEVGTLRARVLELESQLDHALLTSDTPSTVDLTTTPTDVFSLFNVDTDVSGYTYAGGVLTRNGLSLSKTMSIHWVVVSPINTTITIRIDFDHDNGTSSSIEKTRTLRANQVTPVTITNVANLDDLSEIRVLASTAANVTIDHESFVLKV</sequence>
<dbReference type="EMBL" id="KT919972">
    <property type="protein sequence ID" value="ALP46974.1"/>
    <property type="molecule type" value="Genomic_DNA"/>
</dbReference>